<organism evidence="1 2">
    <name type="scientific">Polypedilum vanderplanki</name>
    <name type="common">Sleeping chironomid midge</name>
    <dbReference type="NCBI Taxonomy" id="319348"/>
    <lineage>
        <taxon>Eukaryota</taxon>
        <taxon>Metazoa</taxon>
        <taxon>Ecdysozoa</taxon>
        <taxon>Arthropoda</taxon>
        <taxon>Hexapoda</taxon>
        <taxon>Insecta</taxon>
        <taxon>Pterygota</taxon>
        <taxon>Neoptera</taxon>
        <taxon>Endopterygota</taxon>
        <taxon>Diptera</taxon>
        <taxon>Nematocera</taxon>
        <taxon>Chironomoidea</taxon>
        <taxon>Chironomidae</taxon>
        <taxon>Chironominae</taxon>
        <taxon>Polypedilum</taxon>
        <taxon>Polypedilum</taxon>
    </lineage>
</organism>
<protein>
    <submittedName>
        <fullName evidence="1">Uncharacterized protein</fullName>
    </submittedName>
</protein>
<proteinExistence type="predicted"/>
<dbReference type="EMBL" id="JADBJN010000001">
    <property type="protein sequence ID" value="KAG5680970.1"/>
    <property type="molecule type" value="Genomic_DNA"/>
</dbReference>
<sequence>MGRKQKIKQLKKAAIKKYDEIYESFMIYNYEKEADLINAIKVIKKANNEMKKLLPQHKLVELEEYLANEIETEIQEEYEEKEEDNDPFSAFLMEIMKTQCCQFCRLNADPREIKEFLDDFMNPQFGLDEWHKKYKILNFR</sequence>
<evidence type="ECO:0000313" key="2">
    <source>
        <dbReference type="Proteomes" id="UP001107558"/>
    </source>
</evidence>
<comment type="caution">
    <text evidence="1">The sequence shown here is derived from an EMBL/GenBank/DDBJ whole genome shotgun (WGS) entry which is preliminary data.</text>
</comment>
<evidence type="ECO:0000313" key="1">
    <source>
        <dbReference type="EMBL" id="KAG5680970.1"/>
    </source>
</evidence>
<name>A0A9J6CFN3_POLVA</name>
<accession>A0A9J6CFN3</accession>
<dbReference type="AlphaFoldDB" id="A0A9J6CFN3"/>
<keyword evidence="2" id="KW-1185">Reference proteome</keyword>
<reference evidence="1" key="1">
    <citation type="submission" date="2021-03" db="EMBL/GenBank/DDBJ databases">
        <title>Chromosome level genome of the anhydrobiotic midge Polypedilum vanderplanki.</title>
        <authorList>
            <person name="Yoshida Y."/>
            <person name="Kikawada T."/>
            <person name="Gusev O."/>
        </authorList>
    </citation>
    <scope>NUCLEOTIDE SEQUENCE</scope>
    <source>
        <strain evidence="1">NIAS01</strain>
        <tissue evidence="1">Whole body or cell culture</tissue>
    </source>
</reference>
<gene>
    <name evidence="1" type="ORF">PVAND_010444</name>
</gene>
<dbReference type="Proteomes" id="UP001107558">
    <property type="component" value="Chromosome 1"/>
</dbReference>